<keyword evidence="10 17" id="KW-0520">NAD</keyword>
<dbReference type="GO" id="GO:0046872">
    <property type="term" value="F:metal ion binding"/>
    <property type="evidence" value="ECO:0007669"/>
    <property type="project" value="UniProtKB-UniRule"/>
</dbReference>
<keyword evidence="23" id="KW-1185">Reference proteome</keyword>
<dbReference type="Gene3D" id="3.40.1190.20">
    <property type="match status" value="1"/>
</dbReference>
<keyword evidence="6 17" id="KW-0547">Nucleotide-binding</keyword>
<dbReference type="GO" id="GO:0052855">
    <property type="term" value="F:ADP-dependent NAD(P)H-hydrate dehydratase activity"/>
    <property type="evidence" value="ECO:0007669"/>
    <property type="project" value="UniProtKB-UniRule"/>
</dbReference>
<dbReference type="GO" id="GO:0110051">
    <property type="term" value="P:metabolite repair"/>
    <property type="evidence" value="ECO:0007669"/>
    <property type="project" value="TreeGrafter"/>
</dbReference>
<feature type="domain" description="YjeF N-terminal" evidence="21">
    <location>
        <begin position="6"/>
        <end position="210"/>
    </location>
</feature>
<evidence type="ECO:0000256" key="11">
    <source>
        <dbReference type="ARBA" id="ARBA00023235"/>
    </source>
</evidence>
<accession>A0A7H2BF98</accession>
<dbReference type="RefSeq" id="WP_190725027.1">
    <property type="nucleotide sequence ID" value="NZ_CP061539.1"/>
</dbReference>
<dbReference type="InterPro" id="IPR030677">
    <property type="entry name" value="Nnr"/>
</dbReference>
<dbReference type="Pfam" id="PF03853">
    <property type="entry name" value="YjeF_N"/>
    <property type="match status" value="1"/>
</dbReference>
<evidence type="ECO:0000256" key="12">
    <source>
        <dbReference type="ARBA" id="ARBA00023239"/>
    </source>
</evidence>
<evidence type="ECO:0000256" key="19">
    <source>
        <dbReference type="PIRNR" id="PIRNR017184"/>
    </source>
</evidence>
<dbReference type="InterPro" id="IPR017953">
    <property type="entry name" value="Carbohydrate_kinase_pred_CS"/>
</dbReference>
<keyword evidence="9 18" id="KW-0630">Potassium</keyword>
<comment type="similarity">
    <text evidence="18">Belongs to the NnrE/AIBP family.</text>
</comment>
<keyword evidence="13" id="KW-0511">Multifunctional enzyme</keyword>
<dbReference type="Pfam" id="PF01256">
    <property type="entry name" value="Carb_kinase"/>
    <property type="match status" value="1"/>
</dbReference>
<dbReference type="PIRSF" id="PIRSF017184">
    <property type="entry name" value="Nnr"/>
    <property type="match status" value="1"/>
</dbReference>
<organism evidence="22 23">
    <name type="scientific">Rothia terrae</name>
    <dbReference type="NCBI Taxonomy" id="396015"/>
    <lineage>
        <taxon>Bacteria</taxon>
        <taxon>Bacillati</taxon>
        <taxon>Actinomycetota</taxon>
        <taxon>Actinomycetes</taxon>
        <taxon>Micrococcales</taxon>
        <taxon>Micrococcaceae</taxon>
        <taxon>Rothia</taxon>
    </lineage>
</organism>
<dbReference type="AlphaFoldDB" id="A0A7H2BF98"/>
<dbReference type="PROSITE" id="PS51383">
    <property type="entry name" value="YJEF_C_3"/>
    <property type="match status" value="1"/>
</dbReference>
<evidence type="ECO:0000256" key="6">
    <source>
        <dbReference type="ARBA" id="ARBA00022741"/>
    </source>
</evidence>
<dbReference type="SUPFAM" id="SSF64153">
    <property type="entry name" value="YjeF N-terminal domain-like"/>
    <property type="match status" value="1"/>
</dbReference>
<feature type="binding site" evidence="18">
    <location>
        <begin position="122"/>
        <end position="128"/>
    </location>
    <ligand>
        <name>(6S)-NADPHX</name>
        <dbReference type="ChEBI" id="CHEBI:64076"/>
    </ligand>
</feature>
<dbReference type="PROSITE" id="PS01050">
    <property type="entry name" value="YJEF_C_2"/>
    <property type="match status" value="1"/>
</dbReference>
<dbReference type="NCBIfam" id="TIGR00197">
    <property type="entry name" value="yjeF_nterm"/>
    <property type="match status" value="1"/>
</dbReference>
<dbReference type="HAMAP" id="MF_01965">
    <property type="entry name" value="NADHX_dehydratase"/>
    <property type="match status" value="1"/>
</dbReference>
<dbReference type="GO" id="GO:0005524">
    <property type="term" value="F:ATP binding"/>
    <property type="evidence" value="ECO:0007669"/>
    <property type="project" value="UniProtKB-UniRule"/>
</dbReference>
<dbReference type="PANTHER" id="PTHR12592:SF0">
    <property type="entry name" value="ATP-DEPENDENT (S)-NAD(P)H-HYDRATE DEHYDRATASE"/>
    <property type="match status" value="1"/>
</dbReference>
<dbReference type="GeneID" id="96623285"/>
<dbReference type="EC" id="5.1.99.6" evidence="19"/>
<dbReference type="EMBL" id="CP061539">
    <property type="protein sequence ID" value="QNV38344.1"/>
    <property type="molecule type" value="Genomic_DNA"/>
</dbReference>
<comment type="catalytic activity">
    <reaction evidence="1 18 19">
        <text>(6R)-NADHX = (6S)-NADHX</text>
        <dbReference type="Rhea" id="RHEA:32215"/>
        <dbReference type="ChEBI" id="CHEBI:64074"/>
        <dbReference type="ChEBI" id="CHEBI:64075"/>
        <dbReference type="EC" id="5.1.99.6"/>
    </reaction>
</comment>
<dbReference type="HAMAP" id="MF_01966">
    <property type="entry name" value="NADHX_epimerase"/>
    <property type="match status" value="1"/>
</dbReference>
<feature type="binding site" evidence="17">
    <location>
        <position position="358"/>
    </location>
    <ligand>
        <name>(6S)-NADPHX</name>
        <dbReference type="ChEBI" id="CHEBI:64076"/>
    </ligand>
</feature>
<evidence type="ECO:0000256" key="13">
    <source>
        <dbReference type="ARBA" id="ARBA00023268"/>
    </source>
</evidence>
<dbReference type="InterPro" id="IPR036652">
    <property type="entry name" value="YjeF_N_dom_sf"/>
</dbReference>
<dbReference type="PANTHER" id="PTHR12592">
    <property type="entry name" value="ATP-DEPENDENT (S)-NAD(P)H-HYDRATE DEHYDRATASE FAMILY MEMBER"/>
    <property type="match status" value="1"/>
</dbReference>
<gene>
    <name evidence="17" type="primary">nnrD</name>
    <name evidence="18" type="synonym">nnrE</name>
    <name evidence="22" type="ORF">IDM49_03470</name>
</gene>
<protein>
    <recommendedName>
        <fullName evidence="19">Bifunctional NAD(P)H-hydrate repair enzyme</fullName>
    </recommendedName>
    <alternativeName>
        <fullName evidence="19">Nicotinamide nucleotide repair protein</fullName>
    </alternativeName>
    <domain>
        <recommendedName>
            <fullName evidence="19">ADP-dependent (S)-NAD(P)H-hydrate dehydratase</fullName>
            <ecNumber evidence="19">4.2.1.136</ecNumber>
        </recommendedName>
        <alternativeName>
            <fullName evidence="19">ADP-dependent NAD(P)HX dehydratase</fullName>
        </alternativeName>
    </domain>
    <domain>
        <recommendedName>
            <fullName evidence="19">NAD(P)H-hydrate epimerase</fullName>
            <ecNumber evidence="19">5.1.99.6</ecNumber>
        </recommendedName>
    </domain>
</protein>
<dbReference type="InterPro" id="IPR004443">
    <property type="entry name" value="YjeF_N_dom"/>
</dbReference>
<feature type="binding site" evidence="18">
    <location>
        <begin position="59"/>
        <end position="63"/>
    </location>
    <ligand>
        <name>(6S)-NADPHX</name>
        <dbReference type="ChEBI" id="CHEBI:64076"/>
    </ligand>
</feature>
<feature type="binding site" evidence="17">
    <location>
        <position position="254"/>
    </location>
    <ligand>
        <name>(6S)-NADPHX</name>
        <dbReference type="ChEBI" id="CHEBI:64076"/>
    </ligand>
</feature>
<feature type="domain" description="YjeF C-terminal" evidence="20">
    <location>
        <begin position="219"/>
        <end position="507"/>
    </location>
</feature>
<keyword evidence="8 17" id="KW-0521">NADP</keyword>
<sequence length="509" mass="53403">MINAYTAEDIRRLEEPYVTAETYDGSLMRKAAYGLYKHAAQLHEQRADSRILVLVGSGNNGGDGLYAATHLLADGFAVDAVLLGSRAHTEGLEAYKDAGGNLIDPDSLDPSAYGLIIDAILGTGARGGLRDEAATVVNRLRTETDRDILVIACDVPSGVDGNTGAVHQPVLPADVTVTFIARKVPHLSAAEHLCGRVEVVELGIEEDLAKYEPAVSRLEIHELRQAMVVPGPYDHKYTRGVCGILTGSEEYPGAALLSTQACVNTGVGMVRFGVVGQLASMINLRTPEVVCFTSSPEEQHVQAWLAGSGATGEARERDIDVALAASEPAILDAAAVARTAQWVSDNGVLETNNILTPHAGELEEFLVWMSALSYSTWHRVVGDEKAPTRAEIENDPLRWAKVASSLSGATVLLKGAVTHIASPDGKVLSVRSDAHYLATAGSGDVLSGILGGLIAQNEAQTKPAPTAHVAALASVIHSNSALLNNGGKGPTPASAIVDNIPTAIAYLLG</sequence>
<feature type="binding site" evidence="18">
    <location>
        <position position="60"/>
    </location>
    <ligand>
        <name>K(+)</name>
        <dbReference type="ChEBI" id="CHEBI:29103"/>
    </ligand>
</feature>
<evidence type="ECO:0000256" key="9">
    <source>
        <dbReference type="ARBA" id="ARBA00022958"/>
    </source>
</evidence>
<comment type="function">
    <text evidence="17">Catalyzes the dehydration of the S-form of NAD(P)HX at the expense of ADP, which is converted to AMP. Together with NAD(P)HX epimerase, which catalyzes the epimerization of the S- and R-forms, the enzyme allows the repair of both epimers of NAD(P)HX, a damaged form of NAD(P)H that is a result of enzymatic or heat-dependent hydration.</text>
</comment>
<dbReference type="Gene3D" id="3.40.50.10260">
    <property type="entry name" value="YjeF N-terminal domain"/>
    <property type="match status" value="1"/>
</dbReference>
<comment type="similarity">
    <text evidence="17">Belongs to the NnrD/CARKD family.</text>
</comment>
<dbReference type="SUPFAM" id="SSF53613">
    <property type="entry name" value="Ribokinase-like"/>
    <property type="match status" value="1"/>
</dbReference>
<dbReference type="GO" id="GO:0052856">
    <property type="term" value="F:NAD(P)HX epimerase activity"/>
    <property type="evidence" value="ECO:0007669"/>
    <property type="project" value="UniProtKB-UniRule"/>
</dbReference>
<dbReference type="InterPro" id="IPR000631">
    <property type="entry name" value="CARKD"/>
</dbReference>
<evidence type="ECO:0000256" key="16">
    <source>
        <dbReference type="ARBA" id="ARBA00049209"/>
    </source>
</evidence>
<comment type="caution">
    <text evidence="18">Lacks conserved residue(s) required for the propagation of feature annotation.</text>
</comment>
<evidence type="ECO:0000256" key="15">
    <source>
        <dbReference type="ARBA" id="ARBA00048238"/>
    </source>
</evidence>
<feature type="binding site" evidence="17">
    <location>
        <position position="443"/>
    </location>
    <ligand>
        <name>AMP</name>
        <dbReference type="ChEBI" id="CHEBI:456215"/>
    </ligand>
</feature>
<evidence type="ECO:0000256" key="1">
    <source>
        <dbReference type="ARBA" id="ARBA00000013"/>
    </source>
</evidence>
<evidence type="ECO:0000256" key="8">
    <source>
        <dbReference type="ARBA" id="ARBA00022857"/>
    </source>
</evidence>
<dbReference type="KEGG" id="rter:IDM49_03470"/>
<dbReference type="CDD" id="cd01171">
    <property type="entry name" value="YXKO-related"/>
    <property type="match status" value="1"/>
</dbReference>
<evidence type="ECO:0000313" key="22">
    <source>
        <dbReference type="EMBL" id="QNV38344.1"/>
    </source>
</evidence>
<keyword evidence="12 17" id="KW-0456">Lyase</keyword>
<dbReference type="EC" id="4.2.1.136" evidence="19"/>
<comment type="function">
    <text evidence="14 19">Bifunctional enzyme that catalyzes the epimerization of the S- and R-forms of NAD(P)HX and the dehydration of the S-form of NAD(P)HX at the expense of ADP, which is converted to AMP. This allows the repair of both epimers of NAD(P)HX, a damaged form of NAD(P)H that is a result of enzymatic or heat-dependent hydration.</text>
</comment>
<dbReference type="Proteomes" id="UP000516404">
    <property type="component" value="Chromosome"/>
</dbReference>
<comment type="cofactor">
    <cofactor evidence="17">
        <name>Mg(2+)</name>
        <dbReference type="ChEBI" id="CHEBI:18420"/>
    </cofactor>
</comment>
<feature type="binding site" evidence="17">
    <location>
        <position position="309"/>
    </location>
    <ligand>
        <name>(6S)-NADPHX</name>
        <dbReference type="ChEBI" id="CHEBI:64076"/>
    </ligand>
</feature>
<keyword evidence="7 17" id="KW-0067">ATP-binding</keyword>
<evidence type="ECO:0000256" key="14">
    <source>
        <dbReference type="ARBA" id="ARBA00025153"/>
    </source>
</evidence>
<evidence type="ECO:0000256" key="7">
    <source>
        <dbReference type="ARBA" id="ARBA00022840"/>
    </source>
</evidence>
<evidence type="ECO:0000256" key="5">
    <source>
        <dbReference type="ARBA" id="ARBA00022723"/>
    </source>
</evidence>
<comment type="cofactor">
    <cofactor evidence="18 19">
        <name>K(+)</name>
        <dbReference type="ChEBI" id="CHEBI:29103"/>
    </cofactor>
    <text evidence="18 19">Binds 1 potassium ion per subunit.</text>
</comment>
<comment type="function">
    <text evidence="18">Catalyzes the epimerization of the S- and R-forms of NAD(P)HX, a damaged form of NAD(P)H that is a result of enzymatic or heat-dependent hydration. This is a prerequisite for the S-specific NAD(P)H-hydrate dehydratase to allow the repair of both epimers of NAD(P)HX.</text>
</comment>
<dbReference type="GO" id="GO:0046496">
    <property type="term" value="P:nicotinamide nucleotide metabolic process"/>
    <property type="evidence" value="ECO:0007669"/>
    <property type="project" value="UniProtKB-UniRule"/>
</dbReference>
<feature type="binding site" evidence="17">
    <location>
        <position position="444"/>
    </location>
    <ligand>
        <name>(6S)-NADPHX</name>
        <dbReference type="ChEBI" id="CHEBI:64076"/>
    </ligand>
</feature>
<evidence type="ECO:0000259" key="20">
    <source>
        <dbReference type="PROSITE" id="PS51383"/>
    </source>
</evidence>
<feature type="binding site" evidence="18">
    <location>
        <position position="118"/>
    </location>
    <ligand>
        <name>K(+)</name>
        <dbReference type="ChEBI" id="CHEBI:29103"/>
    </ligand>
</feature>
<comment type="similarity">
    <text evidence="4 19">In the C-terminal section; belongs to the NnrD/CARKD family.</text>
</comment>
<proteinExistence type="inferred from homology"/>
<comment type="catalytic activity">
    <reaction evidence="15 17 19">
        <text>(6S)-NADHX + ADP = AMP + phosphate + NADH + H(+)</text>
        <dbReference type="Rhea" id="RHEA:32223"/>
        <dbReference type="ChEBI" id="CHEBI:15378"/>
        <dbReference type="ChEBI" id="CHEBI:43474"/>
        <dbReference type="ChEBI" id="CHEBI:57945"/>
        <dbReference type="ChEBI" id="CHEBI:64074"/>
        <dbReference type="ChEBI" id="CHEBI:456215"/>
        <dbReference type="ChEBI" id="CHEBI:456216"/>
        <dbReference type="EC" id="4.2.1.136"/>
    </reaction>
</comment>
<comment type="catalytic activity">
    <reaction evidence="16 17 19">
        <text>(6S)-NADPHX + ADP = AMP + phosphate + NADPH + H(+)</text>
        <dbReference type="Rhea" id="RHEA:32235"/>
        <dbReference type="ChEBI" id="CHEBI:15378"/>
        <dbReference type="ChEBI" id="CHEBI:43474"/>
        <dbReference type="ChEBI" id="CHEBI:57783"/>
        <dbReference type="ChEBI" id="CHEBI:64076"/>
        <dbReference type="ChEBI" id="CHEBI:456215"/>
        <dbReference type="ChEBI" id="CHEBI:456216"/>
        <dbReference type="EC" id="4.2.1.136"/>
    </reaction>
</comment>
<name>A0A7H2BF98_9MICC</name>
<comment type="similarity">
    <text evidence="3 19">In the N-terminal section; belongs to the NnrE/AIBP family.</text>
</comment>
<evidence type="ECO:0000256" key="17">
    <source>
        <dbReference type="HAMAP-Rule" id="MF_01965"/>
    </source>
</evidence>
<evidence type="ECO:0000313" key="23">
    <source>
        <dbReference type="Proteomes" id="UP000516404"/>
    </source>
</evidence>
<evidence type="ECO:0000256" key="2">
    <source>
        <dbReference type="ARBA" id="ARBA00000909"/>
    </source>
</evidence>
<evidence type="ECO:0000256" key="18">
    <source>
        <dbReference type="HAMAP-Rule" id="MF_01966"/>
    </source>
</evidence>
<comment type="subunit">
    <text evidence="17">Homotetramer.</text>
</comment>
<feature type="binding site" evidence="18">
    <location>
        <position position="157"/>
    </location>
    <ligand>
        <name>K(+)</name>
        <dbReference type="ChEBI" id="CHEBI:29103"/>
    </ligand>
</feature>
<reference evidence="22 23" key="1">
    <citation type="submission" date="2020-09" db="EMBL/GenBank/DDBJ databases">
        <title>Investigation of environmental microbes.</title>
        <authorList>
            <person name="Ou Y."/>
            <person name="Kang Q."/>
        </authorList>
    </citation>
    <scope>NUCLEOTIDE SEQUENCE [LARGE SCALE GENOMIC DNA]</scope>
    <source>
        <strain evidence="22 23">KJZ-14</strain>
    </source>
</reference>
<evidence type="ECO:0000256" key="4">
    <source>
        <dbReference type="ARBA" id="ARBA00009524"/>
    </source>
</evidence>
<evidence type="ECO:0000259" key="21">
    <source>
        <dbReference type="PROSITE" id="PS51385"/>
    </source>
</evidence>
<evidence type="ECO:0000256" key="10">
    <source>
        <dbReference type="ARBA" id="ARBA00023027"/>
    </source>
</evidence>
<evidence type="ECO:0000256" key="3">
    <source>
        <dbReference type="ARBA" id="ARBA00006001"/>
    </source>
</evidence>
<dbReference type="PROSITE" id="PS51385">
    <property type="entry name" value="YJEF_N"/>
    <property type="match status" value="1"/>
</dbReference>
<keyword evidence="5 18" id="KW-0479">Metal-binding</keyword>
<comment type="catalytic activity">
    <reaction evidence="2 18 19">
        <text>(6R)-NADPHX = (6S)-NADPHX</text>
        <dbReference type="Rhea" id="RHEA:32227"/>
        <dbReference type="ChEBI" id="CHEBI:64076"/>
        <dbReference type="ChEBI" id="CHEBI:64077"/>
        <dbReference type="EC" id="5.1.99.6"/>
    </reaction>
</comment>
<keyword evidence="11 18" id="KW-0413">Isomerase</keyword>
<feature type="binding site" evidence="18">
    <location>
        <position position="154"/>
    </location>
    <ligand>
        <name>(6S)-NADPHX</name>
        <dbReference type="ChEBI" id="CHEBI:64076"/>
    </ligand>
</feature>
<feature type="binding site" evidence="17">
    <location>
        <begin position="414"/>
        <end position="418"/>
    </location>
    <ligand>
        <name>AMP</name>
        <dbReference type="ChEBI" id="CHEBI:456215"/>
    </ligand>
</feature>
<dbReference type="InterPro" id="IPR029056">
    <property type="entry name" value="Ribokinase-like"/>
</dbReference>